<feature type="transmembrane region" description="Helical" evidence="9">
    <location>
        <begin position="145"/>
        <end position="166"/>
    </location>
</feature>
<keyword evidence="4 9" id="KW-0812">Transmembrane</keyword>
<feature type="transmembrane region" description="Helical" evidence="9">
    <location>
        <begin position="112"/>
        <end position="133"/>
    </location>
</feature>
<dbReference type="Gene3D" id="1.20.1250.20">
    <property type="entry name" value="MFS general substrate transporter like domains"/>
    <property type="match status" value="1"/>
</dbReference>
<keyword evidence="5 9" id="KW-1133">Transmembrane helix</keyword>
<feature type="transmembrane region" description="Helical" evidence="9">
    <location>
        <begin position="207"/>
        <end position="226"/>
    </location>
</feature>
<dbReference type="InterPro" id="IPR001958">
    <property type="entry name" value="Tet-R_TetA/multi-R_MdtG-like"/>
</dbReference>
<feature type="transmembrane region" description="Helical" evidence="9">
    <location>
        <begin position="342"/>
        <end position="361"/>
    </location>
</feature>
<dbReference type="InterPro" id="IPR011701">
    <property type="entry name" value="MFS"/>
</dbReference>
<evidence type="ECO:0000256" key="7">
    <source>
        <dbReference type="ARBA" id="ARBA00023251"/>
    </source>
</evidence>
<evidence type="ECO:0000313" key="12">
    <source>
        <dbReference type="Proteomes" id="UP001500443"/>
    </source>
</evidence>
<dbReference type="InterPro" id="IPR020846">
    <property type="entry name" value="MFS_dom"/>
</dbReference>
<evidence type="ECO:0000259" key="10">
    <source>
        <dbReference type="PROSITE" id="PS50850"/>
    </source>
</evidence>
<feature type="domain" description="Major facilitator superfamily (MFS) profile" evidence="10">
    <location>
        <begin position="21"/>
        <end position="511"/>
    </location>
</feature>
<sequence length="536" mass="53354">MTTSAAAHRAAHRAGPREWAGLAVLAVPTALLGLDVTVLYLALPALAADLHPSATQSLWIMDAYGFLIAGFLVTMGTLGDRLGRRRLLLAGAAAFGTASVAAAYAPSAEALIAARAVLGVAGATLMPSTLALISNMFADARQRALAIGVWATMFALGMAAGPLVGGALLERFWWGSAFLVAVPMVAVVLVAAPLLLPEYRARPDGPFDLVSVALSLGAILPVVYAVKHVAAAGAGGLGGATGPALAAGAACGVWFVRRQRTLAAPLLDLRLFAERTFTVALGLLLAGLVGVGGVMYLVTQHLQLVEGMTPLAAGVWMGPPALMMFVAAIGAPLLARRFRPGYVVGATLGVSTVGYGLLATVDRTDGAAPVVAGFALVYLGLGALAALGTDLVVGSAPPARAGSASALSETVQELGLAVGVAVLGSVTTVVYRARMEGWIPAGLPDGAREAAGDGLPAAAGAAAELPEGVLRRSEEAFVAGLNVATGIAGAAVAVLAVVAAVALRGIGPTGAGDAGPDADAATEAETEAEAKAERGG</sequence>
<reference evidence="11 12" key="1">
    <citation type="journal article" date="2019" name="Int. J. Syst. Evol. Microbiol.">
        <title>The Global Catalogue of Microorganisms (GCM) 10K type strain sequencing project: providing services to taxonomists for standard genome sequencing and annotation.</title>
        <authorList>
            <consortium name="The Broad Institute Genomics Platform"/>
            <consortium name="The Broad Institute Genome Sequencing Center for Infectious Disease"/>
            <person name="Wu L."/>
            <person name="Ma J."/>
        </authorList>
    </citation>
    <scope>NUCLEOTIDE SEQUENCE [LARGE SCALE GENOMIC DNA]</scope>
    <source>
        <strain evidence="11 12">JCM 15481</strain>
    </source>
</reference>
<dbReference type="EMBL" id="BAAAPF010000025">
    <property type="protein sequence ID" value="GAA2114867.1"/>
    <property type="molecule type" value="Genomic_DNA"/>
</dbReference>
<dbReference type="PROSITE" id="PS51318">
    <property type="entry name" value="TAT"/>
    <property type="match status" value="1"/>
</dbReference>
<feature type="transmembrane region" description="Helical" evidence="9">
    <location>
        <begin position="277"/>
        <end position="299"/>
    </location>
</feature>
<evidence type="ECO:0000256" key="2">
    <source>
        <dbReference type="ARBA" id="ARBA00022448"/>
    </source>
</evidence>
<evidence type="ECO:0000256" key="3">
    <source>
        <dbReference type="ARBA" id="ARBA00022475"/>
    </source>
</evidence>
<feature type="transmembrane region" description="Helical" evidence="9">
    <location>
        <begin position="367"/>
        <end position="393"/>
    </location>
</feature>
<comment type="subcellular location">
    <subcellularLocation>
        <location evidence="1">Cell membrane</location>
        <topology evidence="1">Multi-pass membrane protein</topology>
    </subcellularLocation>
</comment>
<feature type="region of interest" description="Disordered" evidence="8">
    <location>
        <begin position="509"/>
        <end position="536"/>
    </location>
</feature>
<keyword evidence="12" id="KW-1185">Reference proteome</keyword>
<name>A0ABN2XQ58_9ACTN</name>
<feature type="transmembrane region" description="Helical" evidence="9">
    <location>
        <begin position="87"/>
        <end position="106"/>
    </location>
</feature>
<accession>A0ABN2XQ58</accession>
<evidence type="ECO:0000256" key="8">
    <source>
        <dbReference type="SAM" id="MobiDB-lite"/>
    </source>
</evidence>
<feature type="transmembrane region" description="Helical" evidence="9">
    <location>
        <begin position="172"/>
        <end position="195"/>
    </location>
</feature>
<keyword evidence="2" id="KW-0813">Transport</keyword>
<evidence type="ECO:0000256" key="1">
    <source>
        <dbReference type="ARBA" id="ARBA00004651"/>
    </source>
</evidence>
<dbReference type="Pfam" id="PF07690">
    <property type="entry name" value="MFS_1"/>
    <property type="match status" value="1"/>
</dbReference>
<dbReference type="Proteomes" id="UP001500443">
    <property type="component" value="Unassembled WGS sequence"/>
</dbReference>
<feature type="transmembrane region" description="Helical" evidence="9">
    <location>
        <begin position="232"/>
        <end position="256"/>
    </location>
</feature>
<proteinExistence type="predicted"/>
<evidence type="ECO:0000256" key="4">
    <source>
        <dbReference type="ARBA" id="ARBA00022692"/>
    </source>
</evidence>
<dbReference type="CDD" id="cd17321">
    <property type="entry name" value="MFS_MMR_MDR_like"/>
    <property type="match status" value="1"/>
</dbReference>
<dbReference type="Gene3D" id="1.20.1720.10">
    <property type="entry name" value="Multidrug resistance protein D"/>
    <property type="match status" value="1"/>
</dbReference>
<dbReference type="SUPFAM" id="SSF103473">
    <property type="entry name" value="MFS general substrate transporter"/>
    <property type="match status" value="1"/>
</dbReference>
<evidence type="ECO:0000256" key="5">
    <source>
        <dbReference type="ARBA" id="ARBA00022989"/>
    </source>
</evidence>
<dbReference type="RefSeq" id="WP_344288975.1">
    <property type="nucleotide sequence ID" value="NZ_BAAAPF010000025.1"/>
</dbReference>
<feature type="transmembrane region" description="Helical" evidence="9">
    <location>
        <begin position="19"/>
        <end position="43"/>
    </location>
</feature>
<keyword evidence="3" id="KW-1003">Cell membrane</keyword>
<keyword evidence="7" id="KW-0046">Antibiotic resistance</keyword>
<evidence type="ECO:0000256" key="6">
    <source>
        <dbReference type="ARBA" id="ARBA00023136"/>
    </source>
</evidence>
<gene>
    <name evidence="11" type="ORF">GCM10009802_14540</name>
</gene>
<evidence type="ECO:0000313" key="11">
    <source>
        <dbReference type="EMBL" id="GAA2114867.1"/>
    </source>
</evidence>
<feature type="transmembrane region" description="Helical" evidence="9">
    <location>
        <begin position="476"/>
        <end position="503"/>
    </location>
</feature>
<evidence type="ECO:0000256" key="9">
    <source>
        <dbReference type="SAM" id="Phobius"/>
    </source>
</evidence>
<feature type="transmembrane region" description="Helical" evidence="9">
    <location>
        <begin position="63"/>
        <end position="80"/>
    </location>
</feature>
<feature type="transmembrane region" description="Helical" evidence="9">
    <location>
        <begin position="311"/>
        <end position="335"/>
    </location>
</feature>
<dbReference type="InterPro" id="IPR006311">
    <property type="entry name" value="TAT_signal"/>
</dbReference>
<dbReference type="InterPro" id="IPR036259">
    <property type="entry name" value="MFS_trans_sf"/>
</dbReference>
<protein>
    <submittedName>
        <fullName evidence="11">MFS transporter</fullName>
    </submittedName>
</protein>
<dbReference type="PROSITE" id="PS50850">
    <property type="entry name" value="MFS"/>
    <property type="match status" value="1"/>
</dbReference>
<comment type="caution">
    <text evidence="11">The sequence shown here is derived from an EMBL/GenBank/DDBJ whole genome shotgun (WGS) entry which is preliminary data.</text>
</comment>
<dbReference type="PANTHER" id="PTHR42718">
    <property type="entry name" value="MAJOR FACILITATOR SUPERFAMILY MULTIDRUG TRANSPORTER MFSC"/>
    <property type="match status" value="1"/>
</dbReference>
<dbReference type="PRINTS" id="PR01035">
    <property type="entry name" value="TCRTETA"/>
</dbReference>
<keyword evidence="6 9" id="KW-0472">Membrane</keyword>
<organism evidence="11 12">
    <name type="scientific">Streptomyces synnematoformans</name>
    <dbReference type="NCBI Taxonomy" id="415721"/>
    <lineage>
        <taxon>Bacteria</taxon>
        <taxon>Bacillati</taxon>
        <taxon>Actinomycetota</taxon>
        <taxon>Actinomycetes</taxon>
        <taxon>Kitasatosporales</taxon>
        <taxon>Streptomycetaceae</taxon>
        <taxon>Streptomyces</taxon>
    </lineage>
</organism>
<dbReference type="PANTHER" id="PTHR42718:SF47">
    <property type="entry name" value="METHYL VIOLOGEN RESISTANCE PROTEIN SMVA"/>
    <property type="match status" value="1"/>
</dbReference>